<keyword evidence="13" id="KW-0378">Hydrolase</keyword>
<evidence type="ECO:0000256" key="2">
    <source>
        <dbReference type="ARBA" id="ARBA00004496"/>
    </source>
</evidence>
<evidence type="ECO:0000256" key="13">
    <source>
        <dbReference type="ARBA" id="ARBA00022801"/>
    </source>
</evidence>
<evidence type="ECO:0000256" key="4">
    <source>
        <dbReference type="ARBA" id="ARBA00017719"/>
    </source>
</evidence>
<dbReference type="GO" id="GO:0046872">
    <property type="term" value="F:metal ion binding"/>
    <property type="evidence" value="ECO:0007669"/>
    <property type="project" value="UniProtKB-KW"/>
</dbReference>
<dbReference type="PROSITE" id="PS50126">
    <property type="entry name" value="S1"/>
    <property type="match status" value="1"/>
</dbReference>
<keyword evidence="15" id="KW-0694">RNA-binding</keyword>
<evidence type="ECO:0000256" key="11">
    <source>
        <dbReference type="ARBA" id="ARBA00022730"/>
    </source>
</evidence>
<dbReference type="GO" id="GO:0016787">
    <property type="term" value="F:hydrolase activity"/>
    <property type="evidence" value="ECO:0007669"/>
    <property type="project" value="UniProtKB-KW"/>
</dbReference>
<sequence>MSNEILINITPLETRVAIVEDGLAHELYLERANHRGLVGNIYVGKVQRVLPGMQAAFVDIGLEKAAFIHAQDVVELDQHGMELRKPSSATPPIRELLHEGKRIAVQVIKDPIATKGARVTTHLSLSSRYLVYMPKTDHVGVSQRIDDEVERERLKQITEHCRDERGGGFIIRTVAEGADESELASDAKFLQKLWLDIERQLTDTNQKFPRRVHQDLPLYLRVIRDYVRPDIDRIRIDDEDVYEELTRFTNKYFPNITARLSLSKGKTPLFDLFGVEDEIQKALKRTVQLKSGGHIVIDETEAMTTVDVNTGGYVGGKTLEETIFKTNLEAVGVIARQLRLRNIGGIIILDFIDMKDPEHRRTVHRAFAKVMVKDSVKTTITGISEIGLIELTRKRTRESLEQQVCDLCSVCDGRGVVKSAESVCYEVFREILRDARQFEGEKLVVVASSTVIDRLLDEESTAVADIELLSGKIIEFRHEPLYSQEQYDIILV</sequence>
<evidence type="ECO:0000256" key="9">
    <source>
        <dbReference type="ARBA" id="ARBA00022722"/>
    </source>
</evidence>
<dbReference type="GO" id="GO:0006364">
    <property type="term" value="P:rRNA processing"/>
    <property type="evidence" value="ECO:0007669"/>
    <property type="project" value="UniProtKB-KW"/>
</dbReference>
<keyword evidence="14" id="KW-0460">Magnesium</keyword>
<evidence type="ECO:0000313" key="17">
    <source>
        <dbReference type="EMBL" id="RMA79453.1"/>
    </source>
</evidence>
<dbReference type="SMART" id="SM00316">
    <property type="entry name" value="S1"/>
    <property type="match status" value="1"/>
</dbReference>
<reference evidence="17 18" key="1">
    <citation type="submission" date="2018-10" db="EMBL/GenBank/DDBJ databases">
        <title>Genomic Encyclopedia of Type Strains, Phase IV (KMG-IV): sequencing the most valuable type-strain genomes for metagenomic binning, comparative biology and taxonomic classification.</title>
        <authorList>
            <person name="Goeker M."/>
        </authorList>
    </citation>
    <scope>NUCLEOTIDE SEQUENCE [LARGE SCALE GENOMIC DNA]</scope>
    <source>
        <strain evidence="17 18">DSM 25080</strain>
    </source>
</reference>
<evidence type="ECO:0000256" key="5">
    <source>
        <dbReference type="ARBA" id="ARBA00022490"/>
    </source>
</evidence>
<dbReference type="SUPFAM" id="SSF50249">
    <property type="entry name" value="Nucleic acid-binding proteins"/>
    <property type="match status" value="1"/>
</dbReference>
<dbReference type="NCBIfam" id="NF008689">
    <property type="entry name" value="PRK11712.1"/>
    <property type="match status" value="1"/>
</dbReference>
<evidence type="ECO:0000256" key="7">
    <source>
        <dbReference type="ARBA" id="ARBA00022555"/>
    </source>
</evidence>
<accession>A0A3M0A394</accession>
<dbReference type="OrthoDB" id="9804278at2"/>
<dbReference type="InterPro" id="IPR004659">
    <property type="entry name" value="RNase_E/G"/>
</dbReference>
<evidence type="ECO:0000256" key="8">
    <source>
        <dbReference type="ARBA" id="ARBA00022694"/>
    </source>
</evidence>
<evidence type="ECO:0000256" key="10">
    <source>
        <dbReference type="ARBA" id="ARBA00022723"/>
    </source>
</evidence>
<organism evidence="17 18">
    <name type="scientific">Umboniibacter marinipuniceus</name>
    <dbReference type="NCBI Taxonomy" id="569599"/>
    <lineage>
        <taxon>Bacteria</taxon>
        <taxon>Pseudomonadati</taxon>
        <taxon>Pseudomonadota</taxon>
        <taxon>Gammaproteobacteria</taxon>
        <taxon>Cellvibrionales</taxon>
        <taxon>Cellvibrionaceae</taxon>
        <taxon>Umboniibacter</taxon>
    </lineage>
</organism>
<protein>
    <recommendedName>
        <fullName evidence="4">Ribonuclease G</fullName>
    </recommendedName>
</protein>
<dbReference type="GO" id="GO:0019843">
    <property type="term" value="F:rRNA binding"/>
    <property type="evidence" value="ECO:0007669"/>
    <property type="project" value="UniProtKB-KW"/>
</dbReference>
<evidence type="ECO:0000256" key="6">
    <source>
        <dbReference type="ARBA" id="ARBA00022552"/>
    </source>
</evidence>
<keyword evidence="11" id="KW-0699">rRNA-binding</keyword>
<keyword evidence="7" id="KW-0820">tRNA-binding</keyword>
<dbReference type="Gene3D" id="3.40.1260.20">
    <property type="entry name" value="Ribonuclease E, catalytic domain"/>
    <property type="match status" value="1"/>
</dbReference>
<dbReference type="Pfam" id="PF10150">
    <property type="entry name" value="RNase_E_G"/>
    <property type="match status" value="1"/>
</dbReference>
<dbReference type="InterPro" id="IPR012340">
    <property type="entry name" value="NA-bd_OB-fold"/>
</dbReference>
<comment type="similarity">
    <text evidence="3">Belongs to the RNase E/G family. RNase G subfamily.</text>
</comment>
<dbReference type="GO" id="GO:0005737">
    <property type="term" value="C:cytoplasm"/>
    <property type="evidence" value="ECO:0007669"/>
    <property type="project" value="UniProtKB-SubCell"/>
</dbReference>
<dbReference type="RefSeq" id="WP_121877209.1">
    <property type="nucleotide sequence ID" value="NZ_REFJ01000004.1"/>
</dbReference>
<dbReference type="GO" id="GO:0004540">
    <property type="term" value="F:RNA nuclease activity"/>
    <property type="evidence" value="ECO:0007669"/>
    <property type="project" value="InterPro"/>
</dbReference>
<dbReference type="GO" id="GO:0008033">
    <property type="term" value="P:tRNA processing"/>
    <property type="evidence" value="ECO:0007669"/>
    <property type="project" value="UniProtKB-KW"/>
</dbReference>
<evidence type="ECO:0000256" key="14">
    <source>
        <dbReference type="ARBA" id="ARBA00022842"/>
    </source>
</evidence>
<dbReference type="Proteomes" id="UP000267187">
    <property type="component" value="Unassembled WGS sequence"/>
</dbReference>
<feature type="domain" description="S1 motif" evidence="16">
    <location>
        <begin position="39"/>
        <end position="128"/>
    </location>
</feature>
<keyword evidence="9" id="KW-0540">Nuclease</keyword>
<dbReference type="PANTHER" id="PTHR30001:SF0">
    <property type="entry name" value="RIBONUCLEASE G"/>
    <property type="match status" value="1"/>
</dbReference>
<dbReference type="GO" id="GO:0004519">
    <property type="term" value="F:endonuclease activity"/>
    <property type="evidence" value="ECO:0007669"/>
    <property type="project" value="UniProtKB-KW"/>
</dbReference>
<comment type="caution">
    <text evidence="17">The sequence shown here is derived from an EMBL/GenBank/DDBJ whole genome shotgun (WGS) entry which is preliminary data.</text>
</comment>
<dbReference type="Gene3D" id="2.40.50.140">
    <property type="entry name" value="Nucleic acid-binding proteins"/>
    <property type="match status" value="1"/>
</dbReference>
<dbReference type="NCBIfam" id="TIGR00757">
    <property type="entry name" value="RNaseEG"/>
    <property type="match status" value="1"/>
</dbReference>
<evidence type="ECO:0000259" key="16">
    <source>
        <dbReference type="PROSITE" id="PS50126"/>
    </source>
</evidence>
<evidence type="ECO:0000256" key="3">
    <source>
        <dbReference type="ARBA" id="ARBA00005663"/>
    </source>
</evidence>
<dbReference type="EMBL" id="REFJ01000004">
    <property type="protein sequence ID" value="RMA79453.1"/>
    <property type="molecule type" value="Genomic_DNA"/>
</dbReference>
<dbReference type="PANTHER" id="PTHR30001">
    <property type="entry name" value="RIBONUCLEASE"/>
    <property type="match status" value="1"/>
</dbReference>
<evidence type="ECO:0000256" key="15">
    <source>
        <dbReference type="ARBA" id="ARBA00022884"/>
    </source>
</evidence>
<dbReference type="GO" id="GO:0000049">
    <property type="term" value="F:tRNA binding"/>
    <property type="evidence" value="ECO:0007669"/>
    <property type="project" value="UniProtKB-KW"/>
</dbReference>
<evidence type="ECO:0000256" key="12">
    <source>
        <dbReference type="ARBA" id="ARBA00022759"/>
    </source>
</evidence>
<dbReference type="InterPro" id="IPR048583">
    <property type="entry name" value="RNase_E_G_thioredoxin-like"/>
</dbReference>
<dbReference type="InterPro" id="IPR019307">
    <property type="entry name" value="RNA-bd_AU-1/RNase_E/G"/>
</dbReference>
<evidence type="ECO:0000256" key="1">
    <source>
        <dbReference type="ARBA" id="ARBA00001946"/>
    </source>
</evidence>
<gene>
    <name evidence="17" type="ORF">DFR27_1894</name>
</gene>
<keyword evidence="8" id="KW-0819">tRNA processing</keyword>
<comment type="cofactor">
    <cofactor evidence="1">
        <name>Mg(2+)</name>
        <dbReference type="ChEBI" id="CHEBI:18420"/>
    </cofactor>
</comment>
<keyword evidence="18" id="KW-1185">Reference proteome</keyword>
<dbReference type="CDD" id="cd04453">
    <property type="entry name" value="S1_RNase_E"/>
    <property type="match status" value="1"/>
</dbReference>
<evidence type="ECO:0000313" key="18">
    <source>
        <dbReference type="Proteomes" id="UP000267187"/>
    </source>
</evidence>
<dbReference type="AlphaFoldDB" id="A0A3M0A394"/>
<comment type="subcellular location">
    <subcellularLocation>
        <location evidence="2">Cytoplasm</location>
    </subcellularLocation>
</comment>
<keyword evidence="6" id="KW-0698">rRNA processing</keyword>
<proteinExistence type="inferred from homology"/>
<dbReference type="InterPro" id="IPR003029">
    <property type="entry name" value="S1_domain"/>
</dbReference>
<keyword evidence="12" id="KW-0255">Endonuclease</keyword>
<name>A0A3M0A394_9GAMM</name>
<keyword evidence="10" id="KW-0479">Metal-binding</keyword>
<dbReference type="Pfam" id="PF20833">
    <property type="entry name" value="RNase_E_G_Thio"/>
    <property type="match status" value="1"/>
</dbReference>
<keyword evidence="5" id="KW-0963">Cytoplasm</keyword>